<protein>
    <submittedName>
        <fullName evidence="2">Uncharacterized protein</fullName>
    </submittedName>
</protein>
<evidence type="ECO:0000313" key="3">
    <source>
        <dbReference type="Proteomes" id="UP000318529"/>
    </source>
</evidence>
<accession>A0A560BY59</accession>
<dbReference type="EMBL" id="VITH01000015">
    <property type="protein sequence ID" value="TWA77545.1"/>
    <property type="molecule type" value="Genomic_DNA"/>
</dbReference>
<name>A0A560BY59_AZOBR</name>
<evidence type="ECO:0000256" key="1">
    <source>
        <dbReference type="SAM" id="MobiDB-lite"/>
    </source>
</evidence>
<evidence type="ECO:0000313" key="2">
    <source>
        <dbReference type="EMBL" id="TWA77545.1"/>
    </source>
</evidence>
<reference evidence="2 3" key="1">
    <citation type="submission" date="2019-06" db="EMBL/GenBank/DDBJ databases">
        <title>Genomic Encyclopedia of Type Strains, Phase IV (KMG-V): Genome sequencing to study the core and pangenomes of soil and plant-associated prokaryotes.</title>
        <authorList>
            <person name="Whitman W."/>
        </authorList>
    </citation>
    <scope>NUCLEOTIDE SEQUENCE [LARGE SCALE GENOMIC DNA]</scope>
    <source>
        <strain evidence="2 3">BR 11650</strain>
    </source>
</reference>
<sequence length="135" mass="14614">MRAWATSRRRTSPDTLDAGPSKADTWKPPSIRGVARLLQTDQKELAEVDRGFVDTLLADVPVLGDVRDPAHRFAALVRKQGTGTLDDWMAATAGTSLEGFASGLRKDLATVRAALETPWSTGLVRPAWSRDGSID</sequence>
<dbReference type="Proteomes" id="UP000318529">
    <property type="component" value="Unassembled WGS sequence"/>
</dbReference>
<dbReference type="AlphaFoldDB" id="A0A560BY59"/>
<comment type="caution">
    <text evidence="2">The sequence shown here is derived from an EMBL/GenBank/DDBJ whole genome shotgun (WGS) entry which is preliminary data.</text>
</comment>
<proteinExistence type="predicted"/>
<feature type="region of interest" description="Disordered" evidence="1">
    <location>
        <begin position="1"/>
        <end position="25"/>
    </location>
</feature>
<organism evidence="2 3">
    <name type="scientific">Azospirillum brasilense</name>
    <dbReference type="NCBI Taxonomy" id="192"/>
    <lineage>
        <taxon>Bacteria</taxon>
        <taxon>Pseudomonadati</taxon>
        <taxon>Pseudomonadota</taxon>
        <taxon>Alphaproteobacteria</taxon>
        <taxon>Rhodospirillales</taxon>
        <taxon>Azospirillaceae</taxon>
        <taxon>Azospirillum</taxon>
    </lineage>
</organism>
<gene>
    <name evidence="2" type="ORF">FBZ83_11523</name>
</gene>